<feature type="region of interest" description="Disordered" evidence="1">
    <location>
        <begin position="88"/>
        <end position="113"/>
    </location>
</feature>
<dbReference type="OrthoDB" id="3945111at2759"/>
<reference evidence="2" key="1">
    <citation type="journal article" date="2020" name="Stud. Mycol.">
        <title>101 Dothideomycetes genomes: a test case for predicting lifestyles and emergence of pathogens.</title>
        <authorList>
            <person name="Haridas S."/>
            <person name="Albert R."/>
            <person name="Binder M."/>
            <person name="Bloem J."/>
            <person name="Labutti K."/>
            <person name="Salamov A."/>
            <person name="Andreopoulos B."/>
            <person name="Baker S."/>
            <person name="Barry K."/>
            <person name="Bills G."/>
            <person name="Bluhm B."/>
            <person name="Cannon C."/>
            <person name="Castanera R."/>
            <person name="Culley D."/>
            <person name="Daum C."/>
            <person name="Ezra D."/>
            <person name="Gonzalez J."/>
            <person name="Henrissat B."/>
            <person name="Kuo A."/>
            <person name="Liang C."/>
            <person name="Lipzen A."/>
            <person name="Lutzoni F."/>
            <person name="Magnuson J."/>
            <person name="Mondo S."/>
            <person name="Nolan M."/>
            <person name="Ohm R."/>
            <person name="Pangilinan J."/>
            <person name="Park H.-J."/>
            <person name="Ramirez L."/>
            <person name="Alfaro M."/>
            <person name="Sun H."/>
            <person name="Tritt A."/>
            <person name="Yoshinaga Y."/>
            <person name="Zwiers L.-H."/>
            <person name="Turgeon B."/>
            <person name="Goodwin S."/>
            <person name="Spatafora J."/>
            <person name="Crous P."/>
            <person name="Grigoriev I."/>
        </authorList>
    </citation>
    <scope>NUCLEOTIDE SEQUENCE</scope>
    <source>
        <strain evidence="2">CBS 473.64</strain>
    </source>
</reference>
<evidence type="ECO:0000313" key="3">
    <source>
        <dbReference type="Proteomes" id="UP000799753"/>
    </source>
</evidence>
<sequence length="206" mass="23272">MVPTYQVTDSEEFDNETIKNLSPQQRRAWFRAQITDVKLRYNHRRCSCRHSTSSYMIDGSRQIYRSFSPSVPFRHSLEGLGSHFDQFPPESMSPRSGSLAISNSGTRTSEADTAVETQTIISSTRTSMLDTVQYPRHRSSPRPTSLANSRLQQEFPHRDSVDSIVTRDAPLTRASRRGIDRRSLGSFTHVAFQSSRTNLGNADTIG</sequence>
<dbReference type="EMBL" id="MU006782">
    <property type="protein sequence ID" value="KAF2642113.1"/>
    <property type="molecule type" value="Genomic_DNA"/>
</dbReference>
<name>A0A6A6S5V7_9PLEO</name>
<dbReference type="Proteomes" id="UP000799753">
    <property type="component" value="Unassembled WGS sequence"/>
</dbReference>
<evidence type="ECO:0000256" key="1">
    <source>
        <dbReference type="SAM" id="MobiDB-lite"/>
    </source>
</evidence>
<gene>
    <name evidence="2" type="ORF">P280DRAFT_506561</name>
</gene>
<evidence type="ECO:0000313" key="2">
    <source>
        <dbReference type="EMBL" id="KAF2642113.1"/>
    </source>
</evidence>
<dbReference type="AlphaFoldDB" id="A0A6A6S5V7"/>
<feature type="compositionally biased region" description="Polar residues" evidence="1">
    <location>
        <begin position="141"/>
        <end position="152"/>
    </location>
</feature>
<accession>A0A6A6S5V7</accession>
<keyword evidence="3" id="KW-1185">Reference proteome</keyword>
<organism evidence="2 3">
    <name type="scientific">Massarina eburnea CBS 473.64</name>
    <dbReference type="NCBI Taxonomy" id="1395130"/>
    <lineage>
        <taxon>Eukaryota</taxon>
        <taxon>Fungi</taxon>
        <taxon>Dikarya</taxon>
        <taxon>Ascomycota</taxon>
        <taxon>Pezizomycotina</taxon>
        <taxon>Dothideomycetes</taxon>
        <taxon>Pleosporomycetidae</taxon>
        <taxon>Pleosporales</taxon>
        <taxon>Massarineae</taxon>
        <taxon>Massarinaceae</taxon>
        <taxon>Massarina</taxon>
    </lineage>
</organism>
<protein>
    <submittedName>
        <fullName evidence="2">Uncharacterized protein</fullName>
    </submittedName>
</protein>
<proteinExistence type="predicted"/>
<feature type="compositionally biased region" description="Polar residues" evidence="1">
    <location>
        <begin position="93"/>
        <end position="108"/>
    </location>
</feature>
<feature type="region of interest" description="Disordered" evidence="1">
    <location>
        <begin position="134"/>
        <end position="160"/>
    </location>
</feature>